<dbReference type="GO" id="GO:0016887">
    <property type="term" value="F:ATP hydrolysis activity"/>
    <property type="evidence" value="ECO:0007669"/>
    <property type="project" value="RHEA"/>
</dbReference>
<dbReference type="Gene3D" id="3.40.50.300">
    <property type="entry name" value="P-loop containing nucleotide triphosphate hydrolases"/>
    <property type="match status" value="2"/>
</dbReference>
<keyword evidence="6" id="KW-0238">DNA-binding</keyword>
<evidence type="ECO:0000256" key="8">
    <source>
        <dbReference type="ARBA" id="ARBA00023235"/>
    </source>
</evidence>
<keyword evidence="2 9" id="KW-0227">DNA damage</keyword>
<dbReference type="Pfam" id="PF21530">
    <property type="entry name" value="Pif1_2B_dom"/>
    <property type="match status" value="1"/>
</dbReference>
<feature type="region of interest" description="Disordered" evidence="10">
    <location>
        <begin position="1"/>
        <end position="37"/>
    </location>
</feature>
<reference evidence="12 13" key="1">
    <citation type="submission" date="2018-12" db="EMBL/GenBank/DDBJ databases">
        <title>Genome sequence and assembly of Colletotrichum trifolii.</title>
        <authorList>
            <person name="Gan P."/>
            <person name="Shirasu K."/>
        </authorList>
    </citation>
    <scope>NUCLEOTIDE SEQUENCE [LARGE SCALE GENOMIC DNA]</scope>
    <source>
        <strain evidence="12 13">543-2</strain>
    </source>
</reference>
<dbReference type="Pfam" id="PF05970">
    <property type="entry name" value="PIF1"/>
    <property type="match status" value="1"/>
</dbReference>
<dbReference type="InterPro" id="IPR051055">
    <property type="entry name" value="PIF1_helicase"/>
</dbReference>
<dbReference type="GO" id="GO:0006281">
    <property type="term" value="P:DNA repair"/>
    <property type="evidence" value="ECO:0007669"/>
    <property type="project" value="UniProtKB-KW"/>
</dbReference>
<keyword evidence="4 9" id="KW-0347">Helicase</keyword>
<evidence type="ECO:0000259" key="11">
    <source>
        <dbReference type="SMART" id="SM00382"/>
    </source>
</evidence>
<feature type="compositionally biased region" description="Low complexity" evidence="10">
    <location>
        <begin position="123"/>
        <end position="133"/>
    </location>
</feature>
<organism evidence="12 13">
    <name type="scientific">Colletotrichum trifolii</name>
    <dbReference type="NCBI Taxonomy" id="5466"/>
    <lineage>
        <taxon>Eukaryota</taxon>
        <taxon>Fungi</taxon>
        <taxon>Dikarya</taxon>
        <taxon>Ascomycota</taxon>
        <taxon>Pezizomycotina</taxon>
        <taxon>Sordariomycetes</taxon>
        <taxon>Hypocreomycetidae</taxon>
        <taxon>Glomerellales</taxon>
        <taxon>Glomerellaceae</taxon>
        <taxon>Colletotrichum</taxon>
        <taxon>Colletotrichum orbiculare species complex</taxon>
    </lineage>
</organism>
<dbReference type="PANTHER" id="PTHR47642">
    <property type="entry name" value="ATP-DEPENDENT DNA HELICASE"/>
    <property type="match status" value="1"/>
</dbReference>
<keyword evidence="7 9" id="KW-0234">DNA repair</keyword>
<dbReference type="SUPFAM" id="SSF52540">
    <property type="entry name" value="P-loop containing nucleoside triphosphate hydrolases"/>
    <property type="match status" value="2"/>
</dbReference>
<dbReference type="InterPro" id="IPR027417">
    <property type="entry name" value="P-loop_NTPase"/>
</dbReference>
<dbReference type="STRING" id="5466.A0A4R8QHE3"/>
<evidence type="ECO:0000256" key="10">
    <source>
        <dbReference type="SAM" id="MobiDB-lite"/>
    </source>
</evidence>
<evidence type="ECO:0000256" key="6">
    <source>
        <dbReference type="ARBA" id="ARBA00023125"/>
    </source>
</evidence>
<dbReference type="InterPro" id="IPR010285">
    <property type="entry name" value="DNA_helicase_pif1-like_DEAD"/>
</dbReference>
<proteinExistence type="inferred from homology"/>
<evidence type="ECO:0000256" key="4">
    <source>
        <dbReference type="ARBA" id="ARBA00022806"/>
    </source>
</evidence>
<keyword evidence="5 9" id="KW-0067">ATP-binding</keyword>
<dbReference type="Proteomes" id="UP000295703">
    <property type="component" value="Unassembled WGS sequence"/>
</dbReference>
<dbReference type="GO" id="GO:0000723">
    <property type="term" value="P:telomere maintenance"/>
    <property type="evidence" value="ECO:0007669"/>
    <property type="project" value="InterPro"/>
</dbReference>
<evidence type="ECO:0000256" key="7">
    <source>
        <dbReference type="ARBA" id="ARBA00023204"/>
    </source>
</evidence>
<accession>A0A4R8QHE3</accession>
<dbReference type="EC" id="5.6.2.3" evidence="9"/>
<sequence length="854" mass="95241">MGKRPYSGTSYGYGPSKRSAYAPSSHGDSAAQMQDPAQWVEGKLEEWSVGIDRNLHGSKRKKKKVYWVVFRGRRTGIFTDRYDESRLGSNAIHGSAHDWEELVDLFRSRLTPIAREEIRKQRPQQPQEQVQAPSASWTPRATPPPVPESSKTVYETNLCHGDRSPRDYGSIKQEDSGYGSMAGHEPVRQPAHQPAHQPALQTAYESDPGHGDEPGAAVEDKNIDAIKEEMIEEEIKLEGPEAEYVLCEEQKEALDLALKGNNLFITGSGGCGKSVLVKALLKGLRAQDKPGVSGGGPNQDEQDEMAAGPRGRTKKNVHLIAPTGQAALNIDGTTTWTFAGWKPDDIKLPVATNSNTASSTRSHGLSIVDKTKARRDTWLRLVRADVLIIDEISMVENKFFTRLSEVITNIRHDAANKKKYEYLNLDVEATKGAFGGIQVIVVGDFCQLPPIMPFLHCDVCGQNTVTSFTKNVQPKRCQKGPWECPEKGHDAKYHDRDKWAFKSAEWEKCSFKYVHLTQIHRQSDQQFIEILQKGRMGLGLEERDAQLLLNHETSVENGVKLFGRKGDVESCNKEEFDKLQSGRVHQYLSLDVFRKAEPCDLSQSVIAEYEASSFGTSTACTVHPWHTKHLKSRRPLNVLQEHRYQATLELKDGMPVVLIANIDIEAGLCNGSQGIVCGFVNASEVEQPKEPVRQNYKKDKPGFDLAMERYERISEFLSADEKTTKSSVQFPRVVFPNSKGGSYIIGPHCTVSEIGGGHPYNLLSRTQVPLVPGWAMTIHKSQSLSMDRVIVDLSHVWESGQAYVALSRAKSLQGLEIRGADKYKLKKMFTVDPTVKEFMQASGLFDKVKQRSGL</sequence>
<evidence type="ECO:0000256" key="9">
    <source>
        <dbReference type="RuleBase" id="RU363044"/>
    </source>
</evidence>
<dbReference type="GO" id="GO:0006310">
    <property type="term" value="P:DNA recombination"/>
    <property type="evidence" value="ECO:0007669"/>
    <property type="project" value="UniProtKB-KW"/>
</dbReference>
<keyword evidence="9" id="KW-0233">DNA recombination</keyword>
<gene>
    <name evidence="12" type="primary">PIF1</name>
    <name evidence="12" type="ORF">CTRI78_v010872</name>
</gene>
<dbReference type="AlphaFoldDB" id="A0A4R8QHE3"/>
<dbReference type="PANTHER" id="PTHR47642:SF5">
    <property type="entry name" value="ATP-DEPENDENT DNA HELICASE"/>
    <property type="match status" value="1"/>
</dbReference>
<dbReference type="InterPro" id="IPR049163">
    <property type="entry name" value="Pif1-like_2B_dom"/>
</dbReference>
<evidence type="ECO:0000256" key="2">
    <source>
        <dbReference type="ARBA" id="ARBA00022763"/>
    </source>
</evidence>
<comment type="similarity">
    <text evidence="9">Belongs to the helicase family.</text>
</comment>
<comment type="cofactor">
    <cofactor evidence="9">
        <name>Mg(2+)</name>
        <dbReference type="ChEBI" id="CHEBI:18420"/>
    </cofactor>
</comment>
<keyword evidence="3 9" id="KW-0378">Hydrolase</keyword>
<protein>
    <recommendedName>
        <fullName evidence="9">ATP-dependent DNA helicase</fullName>
        <ecNumber evidence="9">5.6.2.3</ecNumber>
    </recommendedName>
</protein>
<evidence type="ECO:0000313" key="12">
    <source>
        <dbReference type="EMBL" id="TDZ38297.1"/>
    </source>
</evidence>
<keyword evidence="8" id="KW-0413">Isomerase</keyword>
<dbReference type="GO" id="GO:0043139">
    <property type="term" value="F:5'-3' DNA helicase activity"/>
    <property type="evidence" value="ECO:0007669"/>
    <property type="project" value="UniProtKB-EC"/>
</dbReference>
<evidence type="ECO:0000256" key="3">
    <source>
        <dbReference type="ARBA" id="ARBA00022801"/>
    </source>
</evidence>
<dbReference type="SMART" id="SM00382">
    <property type="entry name" value="AAA"/>
    <property type="match status" value="1"/>
</dbReference>
<name>A0A4R8QHE3_COLTR</name>
<dbReference type="GO" id="GO:0005524">
    <property type="term" value="F:ATP binding"/>
    <property type="evidence" value="ECO:0007669"/>
    <property type="project" value="UniProtKB-KW"/>
</dbReference>
<feature type="region of interest" description="Disordered" evidence="10">
    <location>
        <begin position="117"/>
        <end position="217"/>
    </location>
</feature>
<comment type="caution">
    <text evidence="12">The sequence shown here is derived from an EMBL/GenBank/DDBJ whole genome shotgun (WGS) entry which is preliminary data.</text>
</comment>
<dbReference type="CDD" id="cd18809">
    <property type="entry name" value="SF1_C_RecD"/>
    <property type="match status" value="1"/>
</dbReference>
<dbReference type="EMBL" id="RYZW01000204">
    <property type="protein sequence ID" value="TDZ38297.1"/>
    <property type="molecule type" value="Genomic_DNA"/>
</dbReference>
<comment type="catalytic activity">
    <reaction evidence="9">
        <text>ATP + H2O = ADP + phosphate + H(+)</text>
        <dbReference type="Rhea" id="RHEA:13065"/>
        <dbReference type="ChEBI" id="CHEBI:15377"/>
        <dbReference type="ChEBI" id="CHEBI:15378"/>
        <dbReference type="ChEBI" id="CHEBI:30616"/>
        <dbReference type="ChEBI" id="CHEBI:43474"/>
        <dbReference type="ChEBI" id="CHEBI:456216"/>
        <dbReference type="EC" id="5.6.2.3"/>
    </reaction>
</comment>
<keyword evidence="13" id="KW-1185">Reference proteome</keyword>
<evidence type="ECO:0000256" key="5">
    <source>
        <dbReference type="ARBA" id="ARBA00022840"/>
    </source>
</evidence>
<feature type="compositionally biased region" description="Basic and acidic residues" evidence="10">
    <location>
        <begin position="207"/>
        <end position="217"/>
    </location>
</feature>
<feature type="domain" description="AAA+ ATPase" evidence="11">
    <location>
        <begin position="259"/>
        <end position="444"/>
    </location>
</feature>
<evidence type="ECO:0000313" key="13">
    <source>
        <dbReference type="Proteomes" id="UP000295703"/>
    </source>
</evidence>
<evidence type="ECO:0000256" key="1">
    <source>
        <dbReference type="ARBA" id="ARBA00022741"/>
    </source>
</evidence>
<keyword evidence="1 9" id="KW-0547">Nucleotide-binding</keyword>
<dbReference type="InterPro" id="IPR003593">
    <property type="entry name" value="AAA+_ATPase"/>
</dbReference>
<feature type="region of interest" description="Disordered" evidence="10">
    <location>
        <begin position="287"/>
        <end position="311"/>
    </location>
</feature>